<evidence type="ECO:0000313" key="3">
    <source>
        <dbReference type="EMBL" id="WOO39788.1"/>
    </source>
</evidence>
<dbReference type="InterPro" id="IPR008207">
    <property type="entry name" value="Sig_transdc_His_kin_Hpt_dom"/>
</dbReference>
<feature type="modified residue" description="Phosphohistidine" evidence="1">
    <location>
        <position position="78"/>
    </location>
</feature>
<accession>A0AAQ3QQ33</accession>
<dbReference type="GO" id="GO:0004672">
    <property type="term" value="F:protein kinase activity"/>
    <property type="evidence" value="ECO:0007669"/>
    <property type="project" value="UniProtKB-ARBA"/>
</dbReference>
<feature type="domain" description="HPt" evidence="2">
    <location>
        <begin position="39"/>
        <end position="136"/>
    </location>
</feature>
<keyword evidence="4" id="KW-1185">Reference proteome</keyword>
<dbReference type="InterPro" id="IPR036641">
    <property type="entry name" value="HPT_dom_sf"/>
</dbReference>
<sequence>MHKPKVEMVKITEHFGISSETPLVDQEHFCLLAEASAEDPQFMSDLLSTFLGEAKPAVKKLTEACNSHDDNEIARLSHFLAGSSANLGLMRFPEICRKIESNVRNGAELDYDITSQLINDELELGVDRYNKAIASQV</sequence>
<evidence type="ECO:0000259" key="2">
    <source>
        <dbReference type="PROSITE" id="PS50894"/>
    </source>
</evidence>
<proteinExistence type="predicted"/>
<dbReference type="Gene3D" id="1.20.120.160">
    <property type="entry name" value="HPT domain"/>
    <property type="match status" value="1"/>
</dbReference>
<protein>
    <submittedName>
        <fullName evidence="3">Hpt domain-containing protein</fullName>
    </submittedName>
</protein>
<evidence type="ECO:0000313" key="4">
    <source>
        <dbReference type="Proteomes" id="UP001304300"/>
    </source>
</evidence>
<dbReference type="AlphaFoldDB" id="A0AAQ3QQ33"/>
<dbReference type="Proteomes" id="UP001304300">
    <property type="component" value="Chromosome"/>
</dbReference>
<dbReference type="Pfam" id="PF01627">
    <property type="entry name" value="Hpt"/>
    <property type="match status" value="1"/>
</dbReference>
<organism evidence="3 4">
    <name type="scientific">Rubellicoccus peritrichatus</name>
    <dbReference type="NCBI Taxonomy" id="3080537"/>
    <lineage>
        <taxon>Bacteria</taxon>
        <taxon>Pseudomonadati</taxon>
        <taxon>Verrucomicrobiota</taxon>
        <taxon>Opitutia</taxon>
        <taxon>Puniceicoccales</taxon>
        <taxon>Cerasicoccaceae</taxon>
        <taxon>Rubellicoccus</taxon>
    </lineage>
</organism>
<dbReference type="SUPFAM" id="SSF47226">
    <property type="entry name" value="Histidine-containing phosphotransfer domain, HPT domain"/>
    <property type="match status" value="1"/>
</dbReference>
<dbReference type="PROSITE" id="PS50894">
    <property type="entry name" value="HPT"/>
    <property type="match status" value="1"/>
</dbReference>
<reference evidence="3 4" key="1">
    <citation type="submission" date="2023-10" db="EMBL/GenBank/DDBJ databases">
        <title>Rubellicoccus peritrichatus gen. nov., sp. nov., isolated from an algae of coral reef tank.</title>
        <authorList>
            <person name="Luo J."/>
        </authorList>
    </citation>
    <scope>NUCLEOTIDE SEQUENCE [LARGE SCALE GENOMIC DNA]</scope>
    <source>
        <strain evidence="3 4">CR14</strain>
    </source>
</reference>
<dbReference type="RefSeq" id="WP_317831796.1">
    <property type="nucleotide sequence ID" value="NZ_CP136920.1"/>
</dbReference>
<dbReference type="KEGG" id="puo:RZN69_14280"/>
<gene>
    <name evidence="3" type="ORF">RZN69_14280</name>
</gene>
<dbReference type="EMBL" id="CP136920">
    <property type="protein sequence ID" value="WOO39788.1"/>
    <property type="molecule type" value="Genomic_DNA"/>
</dbReference>
<evidence type="ECO:0000256" key="1">
    <source>
        <dbReference type="PROSITE-ProRule" id="PRU00110"/>
    </source>
</evidence>
<dbReference type="GO" id="GO:0000160">
    <property type="term" value="P:phosphorelay signal transduction system"/>
    <property type="evidence" value="ECO:0007669"/>
    <property type="project" value="InterPro"/>
</dbReference>
<keyword evidence="1" id="KW-0597">Phosphoprotein</keyword>
<name>A0AAQ3QQ33_9BACT</name>